<accession>A0ABV8TV13</accession>
<proteinExistence type="predicted"/>
<organism evidence="1 2">
    <name type="scientific">Salininema proteolyticum</name>
    <dbReference type="NCBI Taxonomy" id="1607685"/>
    <lineage>
        <taxon>Bacteria</taxon>
        <taxon>Bacillati</taxon>
        <taxon>Actinomycetota</taxon>
        <taxon>Actinomycetes</taxon>
        <taxon>Glycomycetales</taxon>
        <taxon>Glycomycetaceae</taxon>
        <taxon>Salininema</taxon>
    </lineage>
</organism>
<evidence type="ECO:0000313" key="2">
    <source>
        <dbReference type="Proteomes" id="UP001595823"/>
    </source>
</evidence>
<dbReference type="RefSeq" id="WP_380618291.1">
    <property type="nucleotide sequence ID" value="NZ_JBHSDK010000007.1"/>
</dbReference>
<name>A0ABV8TV13_9ACTN</name>
<comment type="caution">
    <text evidence="1">The sequence shown here is derived from an EMBL/GenBank/DDBJ whole genome shotgun (WGS) entry which is preliminary data.</text>
</comment>
<evidence type="ECO:0000313" key="1">
    <source>
        <dbReference type="EMBL" id="MFC4334512.1"/>
    </source>
</evidence>
<dbReference type="EMBL" id="JBHSDK010000007">
    <property type="protein sequence ID" value="MFC4334512.1"/>
    <property type="molecule type" value="Genomic_DNA"/>
</dbReference>
<keyword evidence="2" id="KW-1185">Reference proteome</keyword>
<sequence>MDNEKSSRLLQLIRLVGDMPKELDHSLEEWKAFFGRHPKSRLVTAFVTSVGMWEVLKAVPILLSLL</sequence>
<dbReference type="Proteomes" id="UP001595823">
    <property type="component" value="Unassembled WGS sequence"/>
</dbReference>
<gene>
    <name evidence="1" type="ORF">ACFPET_04790</name>
</gene>
<reference evidence="2" key="1">
    <citation type="journal article" date="2019" name="Int. J. Syst. Evol. Microbiol.">
        <title>The Global Catalogue of Microorganisms (GCM) 10K type strain sequencing project: providing services to taxonomists for standard genome sequencing and annotation.</title>
        <authorList>
            <consortium name="The Broad Institute Genomics Platform"/>
            <consortium name="The Broad Institute Genome Sequencing Center for Infectious Disease"/>
            <person name="Wu L."/>
            <person name="Ma J."/>
        </authorList>
    </citation>
    <scope>NUCLEOTIDE SEQUENCE [LARGE SCALE GENOMIC DNA]</scope>
    <source>
        <strain evidence="2">IBRC-M 10908</strain>
    </source>
</reference>
<protein>
    <submittedName>
        <fullName evidence="1">Uncharacterized protein</fullName>
    </submittedName>
</protein>